<feature type="compositionally biased region" description="Polar residues" evidence="3">
    <location>
        <begin position="825"/>
        <end position="836"/>
    </location>
</feature>
<feature type="compositionally biased region" description="Polar residues" evidence="3">
    <location>
        <begin position="1212"/>
        <end position="1226"/>
    </location>
</feature>
<dbReference type="PANTHER" id="PTHR15502">
    <property type="entry name" value="CALCINEURIN-BINDING PROTEIN CABIN 1-RELATED"/>
    <property type="match status" value="1"/>
</dbReference>
<dbReference type="RefSeq" id="XP_007510807.1">
    <property type="nucleotide sequence ID" value="XM_007510745.1"/>
</dbReference>
<dbReference type="STRING" id="41875.K8F0N7"/>
<accession>K8F0N7</accession>
<protein>
    <submittedName>
        <fullName evidence="4">Uncharacterized protein</fullName>
    </submittedName>
</protein>
<dbReference type="InterPro" id="IPR011990">
    <property type="entry name" value="TPR-like_helical_dom_sf"/>
</dbReference>
<feature type="compositionally biased region" description="Basic and acidic residues" evidence="3">
    <location>
        <begin position="2592"/>
        <end position="2613"/>
    </location>
</feature>
<evidence type="ECO:0000256" key="2">
    <source>
        <dbReference type="ARBA" id="ARBA00023242"/>
    </source>
</evidence>
<dbReference type="GO" id="GO:0005634">
    <property type="term" value="C:nucleus"/>
    <property type="evidence" value="ECO:0007669"/>
    <property type="project" value="UniProtKB-SubCell"/>
</dbReference>
<dbReference type="KEGG" id="bpg:Bathy10g02850"/>
<dbReference type="GO" id="GO:0006325">
    <property type="term" value="P:chromatin organization"/>
    <property type="evidence" value="ECO:0007669"/>
    <property type="project" value="InterPro"/>
</dbReference>
<organism evidence="4 5">
    <name type="scientific">Bathycoccus prasinos</name>
    <dbReference type="NCBI Taxonomy" id="41875"/>
    <lineage>
        <taxon>Eukaryota</taxon>
        <taxon>Viridiplantae</taxon>
        <taxon>Chlorophyta</taxon>
        <taxon>Mamiellophyceae</taxon>
        <taxon>Mamiellales</taxon>
        <taxon>Bathycoccaceae</taxon>
        <taxon>Bathycoccus</taxon>
    </lineage>
</organism>
<feature type="compositionally biased region" description="Basic residues" evidence="3">
    <location>
        <begin position="813"/>
        <end position="824"/>
    </location>
</feature>
<feature type="compositionally biased region" description="Acidic residues" evidence="3">
    <location>
        <begin position="155"/>
        <end position="173"/>
    </location>
</feature>
<feature type="region of interest" description="Disordered" evidence="3">
    <location>
        <begin position="1915"/>
        <end position="1934"/>
    </location>
</feature>
<feature type="region of interest" description="Disordered" evidence="3">
    <location>
        <begin position="81"/>
        <end position="100"/>
    </location>
</feature>
<keyword evidence="5" id="KW-1185">Reference proteome</keyword>
<feature type="compositionally biased region" description="Acidic residues" evidence="3">
    <location>
        <begin position="81"/>
        <end position="93"/>
    </location>
</feature>
<dbReference type="Gene3D" id="1.25.40.10">
    <property type="entry name" value="Tetratricopeptide repeat domain"/>
    <property type="match status" value="1"/>
</dbReference>
<sequence length="2644" mass="294418">MEWAAFNENDDSQRRERNRHHHLREGDFDDENEQNQKQGLIRGENENNNDAETQKRKRRTAEAEETRIAGSYETAIRLLAEEEEEDNNNEEGGENVILKEEAKREEAKQILLAVVNHEMMRENDELTPTLCSVKKLALRNLGNLFAKECGEFEFEEEEFEGSEDDKDDSDDDGGEKQRREKLSSKSSVSSQSYSFEQAIRCYSEAVRMDREDVASWLRMGELSAKRGDVALARMAFESGLLAQPTHALLLNELCEVCVLVGDEASATFLAARILNSDRRNERMKEIQTNFANAKPKERLGKARERFERVNARKDISAKGTKCALTLERMAWDDVASSILGAVKVKVESEESAIRAKDDDDDEEEDDDEDDDEKGVAAPSTPPESSTPTRVSTPSRKGTSSAARSAGLGVPVEFVTSDTITEGVNKNKNKKQKVTTKEKTPTLTTIAEDETQTTTTTTTTTAMKESEANVASPLPPPSSKWKGPQSKIAEKLFLSLVKKKVKLSASDMETLKAANDRLTTAHENKNNLDSLKKDRHSGKRVSVLASAKERAQVSSYVNAINAKNGGIADCAWKLILAAALRWRPDVKDDTAVDALNILKLAEVFGVDGVSSRPEIRLRTHLMLADAAIDVVSECFETNSLKSGAETSKRWALLAKKHVQRAHEISSDEEGKNERWGEIHFVEYKLSVALGLGKAAREHLDASRECCPKSESKKDQRGLRSAPPSKKSTFDDDSWILDKAPERFTRTACDAAVRLTSLRETVTGAAARFAMGETKELVFELSPVLIGRKPLHVPDGMKDADNRDDDASGEESTKKTKAVSKKRATSRNKSSSSQQYGSEDNRETYVMTPVERASALKVLCDASVAEGNDPETLIRALSELFDVTGDHIALRAIAQCLCRLCSNFDDFCDATAISEKNDVPATPRKASGGAARETDPIANKKDVSAATLSKSEIEVALRTVRQLNLHPLACVAFETYVVKGATDPSLNLNHRDASKCRAKAIGAESAAQLIDALQRMEGLLDDLDVKKMCDASERLHTCMADARCCCGSKAFNSASYLSAKKKAGNNEAHNHAYHALDFASGSSYLRQRLDTLSERRSLLCRSIAESRKLQKRWTPPQEMPDNVQDVITIASTSDDDTNKTASLMETDEENNLDEQTTPKPASKPLLSDEETGTQTQSQPSSSMFGSIVGVISRAVGLSPKPQAVPDGAAAAAENDTSAPSSLEKSQQLETEKRGKKAVTKKAAAAAKKKKQQQQQKKKPPPTQSAMKKAELKKAMDPYESKIRKDVEDLHRLDSIIAQCLWCAYGVDLSKIITPLGFTLRDCRREGGACEVPESFLSAKSMMPDFLEDENERNQANYKTWTAQRQRAATLWRAIKPYVEEAVRLDQDSEEDDNNILASKQAKMPAETVENIRSAVSMVRRTFRKPPEAVQKEDLVRLDKIFTVWQNHNGDFPELTSAEATAIMNLLQQNSPPLSKKARLQRRMFGVATSSIGGPATPMPSFTGAAHQQRQNNGETGGDGSAMMDIDDEQDDPRNQDADIFADLFYLSAKLEHRRLSQSLEVVNDNWKFLSSLLNSNSPSQWSPEEPPSDEPAHATMSREYCYLLKYDLCYNPKRVDSWQSLAVHFDAVKDVVISDGGKMCSAEEFRTNDDGRVMVLIRLHQSWLRACLHATIVLLEEKKSALESQLTKDAVISEGEFNASSQKLTAEESEAITSQLELVKDELAENYERQGMAFYENLQNCLPFYDGRREKIERETSAYQHALTRAVVAFKRASSNAPETYLYDLELAKCYRKQKEPIATVLHSFKIAVDNAPEFLEPLYQLHAARCRSLLTVPLESRGKATESNTPVIKEVNKYRFLPVGALAALPPAQQKTWATAWKDANMALKKIKENIPLYHKVCYRLARNSLEHNAQIYEQLSRTDNRPREGPPLAEDPSHAGAIDALTWLTPMFGVTEPWRAGLGMKRKKTKKFAFSLGMMVEMEDVTIGFGSSVLPATSEVAEAEDEDRRNAAIAAASLGSKKYDDDGELYVQLQTKVCISSIGQAESTRRYVAAVRRNCSLFTSCCYSLQDLDALNSIVVMLTSNKDARSKKKTDYLFRSLEDLREATLGRSIRAVASVIAFNGGNDDDDETKLDDEDTVSYFLERAFELYIEYGIPSKYSSKPWNETILPYMRATYEEEHMTADASMTRLLAPSYEAAFHGAVQNIPLDYAAQITPEQLTSSETCSQMIPVPLQEKSFEEYAMLFVNQVVNHEDISGLLIIYMQLQQKLSPNARWEYMVRDESVEPPLGSAPIMRAATDKEMHSSLSLKESVRDSLGQLCVQKLLDHMERKRKTTAAALKKNKKSSSSSAAGGKNKILNGIELLIEDSYEAEGGLSDSAKAVGDLDYCLYAAITLYDEIKYEAKCLKARYEREVDTYAILMANPDSSTYKQAVHGEKEQDLRRACDEAMLEIKKANTQENMEAFWLSKKILAEWQDENRRLTAESSGEVQEARAKIEFKARVDAENLLNRSEPAKILVKVVNALLTGVPVDGSQTAPTPSNLVTDTDAAYQWAMDACCPVDVKGRRNEARRKKTQKSSRSLREVQFRALKSKELKEQKAKEIANMKKKDDENKKNLESLVQQASSPAGKVVRADAPDDHRYEENEDF</sequence>
<dbReference type="SUPFAM" id="SSF48452">
    <property type="entry name" value="TPR-like"/>
    <property type="match status" value="1"/>
</dbReference>
<feature type="region of interest" description="Disordered" evidence="3">
    <location>
        <begin position="2592"/>
        <end position="2644"/>
    </location>
</feature>
<dbReference type="EMBL" id="FO082269">
    <property type="protein sequence ID" value="CCO18340.1"/>
    <property type="molecule type" value="Genomic_DNA"/>
</dbReference>
<evidence type="ECO:0000256" key="3">
    <source>
        <dbReference type="SAM" id="MobiDB-lite"/>
    </source>
</evidence>
<feature type="region of interest" description="Disordered" evidence="3">
    <location>
        <begin position="1499"/>
        <end position="1531"/>
    </location>
</feature>
<feature type="region of interest" description="Disordered" evidence="3">
    <location>
        <begin position="349"/>
        <end position="404"/>
    </location>
</feature>
<dbReference type="GO" id="GO:0031491">
    <property type="term" value="F:nucleosome binding"/>
    <property type="evidence" value="ECO:0007669"/>
    <property type="project" value="TreeGrafter"/>
</dbReference>
<feature type="compositionally biased region" description="Basic residues" evidence="3">
    <location>
        <begin position="1244"/>
        <end position="1257"/>
    </location>
</feature>
<feature type="compositionally biased region" description="Low complexity" evidence="3">
    <location>
        <begin position="382"/>
        <end position="394"/>
    </location>
</feature>
<feature type="region of interest" description="Disordered" evidence="3">
    <location>
        <begin position="1144"/>
        <end position="1181"/>
    </location>
</feature>
<feature type="region of interest" description="Disordered" evidence="3">
    <location>
        <begin position="155"/>
        <end position="185"/>
    </location>
</feature>
<dbReference type="InterPro" id="IPR033053">
    <property type="entry name" value="Hir3/CABIN1"/>
</dbReference>
<feature type="compositionally biased region" description="Acidic residues" evidence="3">
    <location>
        <begin position="358"/>
        <end position="372"/>
    </location>
</feature>
<feature type="region of interest" description="Disordered" evidence="3">
    <location>
        <begin position="788"/>
        <end position="842"/>
    </location>
</feature>
<gene>
    <name evidence="4" type="ordered locus">Bathy10g02850</name>
</gene>
<name>K8F0N7_9CHLO</name>
<keyword evidence="2" id="KW-0539">Nucleus</keyword>
<dbReference type="eggNOG" id="ENOG502QPUI">
    <property type="taxonomic scope" value="Eukaryota"/>
</dbReference>
<feature type="compositionally biased region" description="Low complexity" evidence="3">
    <location>
        <begin position="451"/>
        <end position="460"/>
    </location>
</feature>
<evidence type="ECO:0000313" key="4">
    <source>
        <dbReference type="EMBL" id="CCO18340.1"/>
    </source>
</evidence>
<feature type="compositionally biased region" description="Low complexity" evidence="3">
    <location>
        <begin position="1170"/>
        <end position="1180"/>
    </location>
</feature>
<dbReference type="Proteomes" id="UP000198341">
    <property type="component" value="Chromosome 10"/>
</dbReference>
<comment type="subcellular location">
    <subcellularLocation>
        <location evidence="1">Nucleus</location>
    </subcellularLocation>
</comment>
<feature type="compositionally biased region" description="Basic and acidic residues" evidence="3">
    <location>
        <begin position="174"/>
        <end position="183"/>
    </location>
</feature>
<feature type="region of interest" description="Disordered" evidence="3">
    <location>
        <begin position="1197"/>
        <end position="1272"/>
    </location>
</feature>
<feature type="region of interest" description="Disordered" evidence="3">
    <location>
        <begin position="1"/>
        <end position="69"/>
    </location>
</feature>
<feature type="compositionally biased region" description="Basic and acidic residues" evidence="3">
    <location>
        <begin position="2628"/>
        <end position="2644"/>
    </location>
</feature>
<evidence type="ECO:0000256" key="1">
    <source>
        <dbReference type="ARBA" id="ARBA00004123"/>
    </source>
</evidence>
<feature type="region of interest" description="Disordered" evidence="3">
    <location>
        <begin position="451"/>
        <end position="483"/>
    </location>
</feature>
<dbReference type="PANTHER" id="PTHR15502:SF7">
    <property type="entry name" value="CALCINEURIN-BINDING PROTEIN CABIN-1"/>
    <property type="match status" value="1"/>
</dbReference>
<evidence type="ECO:0000313" key="5">
    <source>
        <dbReference type="Proteomes" id="UP000198341"/>
    </source>
</evidence>
<dbReference type="GeneID" id="19013360"/>
<reference evidence="4 5" key="1">
    <citation type="submission" date="2011-10" db="EMBL/GenBank/DDBJ databases">
        <authorList>
            <person name="Genoscope - CEA"/>
        </authorList>
    </citation>
    <scope>NUCLEOTIDE SEQUENCE [LARGE SCALE GENOMIC DNA]</scope>
    <source>
        <strain evidence="4 5">RCC 1105</strain>
    </source>
</reference>
<dbReference type="OrthoDB" id="77564at2759"/>
<feature type="region of interest" description="Disordered" evidence="3">
    <location>
        <begin position="701"/>
        <end position="731"/>
    </location>
</feature>
<feature type="compositionally biased region" description="Basic and acidic residues" evidence="3">
    <location>
        <begin position="701"/>
        <end position="716"/>
    </location>
</feature>
<proteinExistence type="predicted"/>